<dbReference type="GO" id="GO:0019305">
    <property type="term" value="P:dTDP-rhamnose biosynthetic process"/>
    <property type="evidence" value="ECO:0007669"/>
    <property type="project" value="TreeGrafter"/>
</dbReference>
<feature type="site" description="Participates in a stacking interaction with the thymidine ring of dTDP-4-oxo-6-deoxyglucose" evidence="9">
    <location>
        <position position="141"/>
    </location>
</feature>
<evidence type="ECO:0000256" key="1">
    <source>
        <dbReference type="ARBA" id="ARBA00001298"/>
    </source>
</evidence>
<dbReference type="EMBL" id="CADILH010000003">
    <property type="protein sequence ID" value="CAB3931816.1"/>
    <property type="molecule type" value="Genomic_DNA"/>
</dbReference>
<dbReference type="SUPFAM" id="SSF51182">
    <property type="entry name" value="RmlC-like cupins"/>
    <property type="match status" value="1"/>
</dbReference>
<comment type="function">
    <text evidence="2">Catalyzes the epimerization of the C3' and C5'positions of dTDP-6-deoxy-D-xylo-4-hexulose, forming dTDP-6-deoxy-L-lyxo-4-hexulose.</text>
</comment>
<evidence type="ECO:0000256" key="8">
    <source>
        <dbReference type="PIRSR" id="PIRSR600888-1"/>
    </source>
</evidence>
<evidence type="ECO:0000256" key="4">
    <source>
        <dbReference type="ARBA" id="ARBA00019595"/>
    </source>
</evidence>
<evidence type="ECO:0000256" key="3">
    <source>
        <dbReference type="ARBA" id="ARBA00012098"/>
    </source>
</evidence>
<dbReference type="InterPro" id="IPR000888">
    <property type="entry name" value="RmlC-like"/>
</dbReference>
<dbReference type="Gene3D" id="2.60.120.10">
    <property type="entry name" value="Jelly Rolls"/>
    <property type="match status" value="1"/>
</dbReference>
<dbReference type="Pfam" id="PF00908">
    <property type="entry name" value="dTDP_sugar_isom"/>
    <property type="match status" value="1"/>
</dbReference>
<dbReference type="InterPro" id="IPR014710">
    <property type="entry name" value="RmlC-like_jellyroll"/>
</dbReference>
<evidence type="ECO:0000256" key="6">
    <source>
        <dbReference type="ARBA" id="ARBA00031424"/>
    </source>
</evidence>
<protein>
    <recommendedName>
        <fullName evidence="4">dTDP-4-dehydrorhamnose 3,5-epimerase</fullName>
        <ecNumber evidence="3">5.1.3.13</ecNumber>
    </recommendedName>
    <alternativeName>
        <fullName evidence="6">Thymidine diphospho-4-keto-rhamnose 3,5-epimerase</fullName>
    </alternativeName>
    <alternativeName>
        <fullName evidence="5">dTDP-4-keto-6-deoxyglucose 3,5-epimerase</fullName>
    </alternativeName>
    <alternativeName>
        <fullName evidence="7">dTDP-6-deoxy-D-xylo-4-hexulose 3,5-epimerase</fullName>
    </alternativeName>
</protein>
<organism evidence="10 11">
    <name type="scientific">Achromobacter insolitus</name>
    <dbReference type="NCBI Taxonomy" id="217204"/>
    <lineage>
        <taxon>Bacteria</taxon>
        <taxon>Pseudomonadati</taxon>
        <taxon>Pseudomonadota</taxon>
        <taxon>Betaproteobacteria</taxon>
        <taxon>Burkholderiales</taxon>
        <taxon>Alcaligenaceae</taxon>
        <taxon>Achromobacter</taxon>
    </lineage>
</organism>
<evidence type="ECO:0000256" key="2">
    <source>
        <dbReference type="ARBA" id="ARBA00001997"/>
    </source>
</evidence>
<comment type="catalytic activity">
    <reaction evidence="1">
        <text>dTDP-4-dehydro-6-deoxy-alpha-D-glucose = dTDP-4-dehydro-beta-L-rhamnose</text>
        <dbReference type="Rhea" id="RHEA:16969"/>
        <dbReference type="ChEBI" id="CHEBI:57649"/>
        <dbReference type="ChEBI" id="CHEBI:62830"/>
        <dbReference type="EC" id="5.1.3.13"/>
    </reaction>
</comment>
<accession>A0A6S7F891</accession>
<dbReference type="GO" id="GO:0005829">
    <property type="term" value="C:cytosol"/>
    <property type="evidence" value="ECO:0007669"/>
    <property type="project" value="TreeGrafter"/>
</dbReference>
<keyword evidence="10" id="KW-0413">Isomerase</keyword>
<gene>
    <name evidence="10" type="primary">rfbC</name>
    <name evidence="10" type="ORF">LMG6000_02343</name>
</gene>
<proteinExistence type="predicted"/>
<feature type="active site" description="Proton donor" evidence="8">
    <location>
        <position position="135"/>
    </location>
</feature>
<dbReference type="CDD" id="cd00438">
    <property type="entry name" value="cupin_RmlC"/>
    <property type="match status" value="1"/>
</dbReference>
<sequence>MSRFTVTETGIEGLHVVERQRLGDERGFLSRLFCAGELAAAGWRIPVAQINHTWTKIKGTVRGMHFQCSPHAEMKLVSCLRGAVWDVALDLRAGSPTFMQWRAVELSADNGRALLIPEGFAHGFQALNDDCELLYMHSAPFAAVAEGGISATDPALAIEWPLPIALQSERDQMFPRLPTGFTGLDLIQ</sequence>
<dbReference type="Proteomes" id="UP000494183">
    <property type="component" value="Unassembled WGS sequence"/>
</dbReference>
<reference evidence="10 11" key="1">
    <citation type="submission" date="2020-04" db="EMBL/GenBank/DDBJ databases">
        <authorList>
            <person name="De Canck E."/>
        </authorList>
    </citation>
    <scope>NUCLEOTIDE SEQUENCE [LARGE SCALE GENOMIC DNA]</scope>
    <source>
        <strain evidence="10 11">LMG 6000</strain>
    </source>
</reference>
<dbReference type="RefSeq" id="WP_175201695.1">
    <property type="nucleotide sequence ID" value="NZ_CADILH010000003.1"/>
</dbReference>
<evidence type="ECO:0000256" key="9">
    <source>
        <dbReference type="PIRSR" id="PIRSR600888-3"/>
    </source>
</evidence>
<dbReference type="GO" id="GO:0000271">
    <property type="term" value="P:polysaccharide biosynthetic process"/>
    <property type="evidence" value="ECO:0007669"/>
    <property type="project" value="TreeGrafter"/>
</dbReference>
<keyword evidence="11" id="KW-1185">Reference proteome</keyword>
<dbReference type="PANTHER" id="PTHR21047:SF2">
    <property type="entry name" value="THYMIDINE DIPHOSPHO-4-KETO-RHAMNOSE 3,5-EPIMERASE"/>
    <property type="match status" value="1"/>
</dbReference>
<dbReference type="GO" id="GO:0008830">
    <property type="term" value="F:dTDP-4-dehydrorhamnose 3,5-epimerase activity"/>
    <property type="evidence" value="ECO:0007669"/>
    <property type="project" value="UniProtKB-EC"/>
</dbReference>
<dbReference type="PANTHER" id="PTHR21047">
    <property type="entry name" value="DTDP-6-DEOXY-D-GLUCOSE-3,5 EPIMERASE"/>
    <property type="match status" value="1"/>
</dbReference>
<evidence type="ECO:0000256" key="5">
    <source>
        <dbReference type="ARBA" id="ARBA00029758"/>
    </source>
</evidence>
<evidence type="ECO:0000313" key="11">
    <source>
        <dbReference type="Proteomes" id="UP000494183"/>
    </source>
</evidence>
<feature type="active site" description="Proton acceptor" evidence="8">
    <location>
        <position position="65"/>
    </location>
</feature>
<evidence type="ECO:0000256" key="7">
    <source>
        <dbReference type="ARBA" id="ARBA00033311"/>
    </source>
</evidence>
<evidence type="ECO:0000313" key="10">
    <source>
        <dbReference type="EMBL" id="CAB3931816.1"/>
    </source>
</evidence>
<name>A0A6S7F891_9BURK</name>
<dbReference type="InterPro" id="IPR011051">
    <property type="entry name" value="RmlC_Cupin_sf"/>
</dbReference>
<dbReference type="EC" id="5.1.3.13" evidence="3"/>
<dbReference type="AlphaFoldDB" id="A0A6S7F891"/>